<dbReference type="SUPFAM" id="SSF54637">
    <property type="entry name" value="Thioesterase/thiol ester dehydrase-isomerase"/>
    <property type="match status" value="1"/>
</dbReference>
<dbReference type="EMBL" id="QEKK01000001">
    <property type="protein sequence ID" value="PVY59776.1"/>
    <property type="molecule type" value="Genomic_DNA"/>
</dbReference>
<dbReference type="Pfam" id="PF01575">
    <property type="entry name" value="MaoC_dehydratas"/>
    <property type="match status" value="1"/>
</dbReference>
<evidence type="ECO:0000313" key="2">
    <source>
        <dbReference type="EMBL" id="PVY59776.1"/>
    </source>
</evidence>
<organism evidence="2 3">
    <name type="scientific">Intestinimonas butyriciproducens</name>
    <dbReference type="NCBI Taxonomy" id="1297617"/>
    <lineage>
        <taxon>Bacteria</taxon>
        <taxon>Bacillati</taxon>
        <taxon>Bacillota</taxon>
        <taxon>Clostridia</taxon>
        <taxon>Eubacteriales</taxon>
        <taxon>Intestinimonas</taxon>
    </lineage>
</organism>
<dbReference type="OrthoDB" id="9801625at2"/>
<evidence type="ECO:0000259" key="1">
    <source>
        <dbReference type="Pfam" id="PF01575"/>
    </source>
</evidence>
<protein>
    <submittedName>
        <fullName evidence="2">Acyl dehydratase</fullName>
    </submittedName>
</protein>
<dbReference type="AlphaFoldDB" id="A0A2U1CFU5"/>
<sequence>MGVLHYDFKGMLYDEWELNRAYTTGARTICEADVARYCSLSGDYSPLYTNALYAENTVYGRPIVPGGLTFIIANGLDCQTLWVDGSYIGLLDQQMRFLRPVYVGDTICLTMTPTAKRLSKKPGRGIITYRICVFNQRDEMVMDGTWVILMATDRDHME</sequence>
<dbReference type="InterPro" id="IPR002539">
    <property type="entry name" value="MaoC-like_dom"/>
</dbReference>
<dbReference type="PANTHER" id="PTHR43664:SF1">
    <property type="entry name" value="BETA-METHYLMALYL-COA DEHYDRATASE"/>
    <property type="match status" value="1"/>
</dbReference>
<evidence type="ECO:0000313" key="3">
    <source>
        <dbReference type="Proteomes" id="UP000245778"/>
    </source>
</evidence>
<dbReference type="PANTHER" id="PTHR43664">
    <property type="entry name" value="MONOAMINE OXIDASE-RELATED"/>
    <property type="match status" value="1"/>
</dbReference>
<dbReference type="Gene3D" id="3.10.129.10">
    <property type="entry name" value="Hotdog Thioesterase"/>
    <property type="match status" value="1"/>
</dbReference>
<dbReference type="GeneID" id="93227976"/>
<dbReference type="RefSeq" id="WP_075705171.1">
    <property type="nucleotide sequence ID" value="NZ_CAMREZ010000006.1"/>
</dbReference>
<accession>A0A2U1CFU5</accession>
<name>A0A2U1CFU5_9FIRM</name>
<dbReference type="InterPro" id="IPR052342">
    <property type="entry name" value="MCH/BMMD"/>
</dbReference>
<dbReference type="InterPro" id="IPR029069">
    <property type="entry name" value="HotDog_dom_sf"/>
</dbReference>
<comment type="caution">
    <text evidence="2">The sequence shown here is derived from an EMBL/GenBank/DDBJ whole genome shotgun (WGS) entry which is preliminary data.</text>
</comment>
<feature type="domain" description="MaoC-like" evidence="1">
    <location>
        <begin position="24"/>
        <end position="129"/>
    </location>
</feature>
<gene>
    <name evidence="2" type="ORF">C7373_101290</name>
</gene>
<reference evidence="2 3" key="1">
    <citation type="submission" date="2018-04" db="EMBL/GenBank/DDBJ databases">
        <title>Genomic Encyclopedia of Type Strains, Phase IV (KMG-IV): sequencing the most valuable type-strain genomes for metagenomic binning, comparative biology and taxonomic classification.</title>
        <authorList>
            <person name="Goeker M."/>
        </authorList>
    </citation>
    <scope>NUCLEOTIDE SEQUENCE [LARGE SCALE GENOMIC DNA]</scope>
    <source>
        <strain evidence="2 3">DSM 26588</strain>
    </source>
</reference>
<dbReference type="Proteomes" id="UP000245778">
    <property type="component" value="Unassembled WGS sequence"/>
</dbReference>
<proteinExistence type="predicted"/>